<sequence>IFTRMLDIISITQFPAPSDSTIVVVQSWMWRSMGAIACEVLEAILEAAFTESCCCYRIEKDQNPKQKGINILAQRLFCRGEAHCMEHLHRCSNTCISQGCGRSGA</sequence>
<evidence type="ECO:0000313" key="2">
    <source>
        <dbReference type="Proteomes" id="UP001432027"/>
    </source>
</evidence>
<protein>
    <recommendedName>
        <fullName evidence="3">Ribosomal protein</fullName>
    </recommendedName>
</protein>
<reference evidence="1" key="1">
    <citation type="submission" date="2023-10" db="EMBL/GenBank/DDBJ databases">
        <title>Genome assembly of Pristionchus species.</title>
        <authorList>
            <person name="Yoshida K."/>
            <person name="Sommer R.J."/>
        </authorList>
    </citation>
    <scope>NUCLEOTIDE SEQUENCE</scope>
    <source>
        <strain evidence="1">RS0144</strain>
    </source>
</reference>
<feature type="non-terminal residue" evidence="1">
    <location>
        <position position="1"/>
    </location>
</feature>
<evidence type="ECO:0008006" key="3">
    <source>
        <dbReference type="Google" id="ProtNLM"/>
    </source>
</evidence>
<name>A0AAV5S9P2_9BILA</name>
<organism evidence="1 2">
    <name type="scientific">Pristionchus entomophagus</name>
    <dbReference type="NCBI Taxonomy" id="358040"/>
    <lineage>
        <taxon>Eukaryota</taxon>
        <taxon>Metazoa</taxon>
        <taxon>Ecdysozoa</taxon>
        <taxon>Nematoda</taxon>
        <taxon>Chromadorea</taxon>
        <taxon>Rhabditida</taxon>
        <taxon>Rhabditina</taxon>
        <taxon>Diplogasteromorpha</taxon>
        <taxon>Diplogasteroidea</taxon>
        <taxon>Neodiplogasteridae</taxon>
        <taxon>Pristionchus</taxon>
    </lineage>
</organism>
<dbReference type="AlphaFoldDB" id="A0AAV5S9P2"/>
<accession>A0AAV5S9P2</accession>
<proteinExistence type="predicted"/>
<gene>
    <name evidence="1" type="ORF">PENTCL1PPCAC_1070</name>
</gene>
<keyword evidence="2" id="KW-1185">Reference proteome</keyword>
<comment type="caution">
    <text evidence="1">The sequence shown here is derived from an EMBL/GenBank/DDBJ whole genome shotgun (WGS) entry which is preliminary data.</text>
</comment>
<dbReference type="EMBL" id="BTSX01000001">
    <property type="protein sequence ID" value="GMS78895.1"/>
    <property type="molecule type" value="Genomic_DNA"/>
</dbReference>
<dbReference type="Proteomes" id="UP001432027">
    <property type="component" value="Unassembled WGS sequence"/>
</dbReference>
<evidence type="ECO:0000313" key="1">
    <source>
        <dbReference type="EMBL" id="GMS78895.1"/>
    </source>
</evidence>